<reference evidence="6" key="1">
    <citation type="submission" date="2019-11" db="EMBL/GenBank/DDBJ databases">
        <title>Genomes of ocular Pseudomonas aeruginosa isolates.</title>
        <authorList>
            <person name="Khan M."/>
            <person name="Rice S.A."/>
            <person name="Willcox M.D.P."/>
            <person name="Stapleton F."/>
        </authorList>
    </citation>
    <scope>NUCLEOTIDE SEQUENCE</scope>
    <source>
        <strain evidence="6">PA206</strain>
    </source>
</reference>
<dbReference type="Pfam" id="PF13435">
    <property type="entry name" value="Cytochrome_C554"/>
    <property type="match status" value="2"/>
</dbReference>
<feature type="repeat" description="TPR" evidence="2">
    <location>
        <begin position="651"/>
        <end position="684"/>
    </location>
</feature>
<organism evidence="6">
    <name type="scientific">Pseudomonas aeruginosa</name>
    <dbReference type="NCBI Taxonomy" id="287"/>
    <lineage>
        <taxon>Bacteria</taxon>
        <taxon>Pseudomonadati</taxon>
        <taxon>Pseudomonadota</taxon>
        <taxon>Gammaproteobacteria</taxon>
        <taxon>Pseudomonadales</taxon>
        <taxon>Pseudomonadaceae</taxon>
        <taxon>Pseudomonas</taxon>
    </lineage>
</organism>
<evidence type="ECO:0000313" key="6">
    <source>
        <dbReference type="EMBL" id="MUI57633.1"/>
    </source>
</evidence>
<dbReference type="SMART" id="SM00028">
    <property type="entry name" value="TPR"/>
    <property type="match status" value="4"/>
</dbReference>
<evidence type="ECO:0000259" key="4">
    <source>
        <dbReference type="Pfam" id="PF09699"/>
    </source>
</evidence>
<dbReference type="Pfam" id="PF09699">
    <property type="entry name" value="Paired_CXXCH_1"/>
    <property type="match status" value="1"/>
</dbReference>
<dbReference type="InterPro" id="IPR010177">
    <property type="entry name" value="Paired_CXXCH_1"/>
</dbReference>
<dbReference type="InterPro" id="IPR019734">
    <property type="entry name" value="TPR_rpt"/>
</dbReference>
<name>A0A6A9K3A2_PSEAI</name>
<comment type="caution">
    <text evidence="6">The sequence shown here is derived from an EMBL/GenBank/DDBJ whole genome shotgun (WGS) entry which is preliminary data.</text>
</comment>
<feature type="signal peptide" evidence="3">
    <location>
        <begin position="1"/>
        <end position="44"/>
    </location>
</feature>
<dbReference type="SUPFAM" id="SSF48695">
    <property type="entry name" value="Multiheme cytochromes"/>
    <property type="match status" value="1"/>
</dbReference>
<dbReference type="InterPro" id="IPR011990">
    <property type="entry name" value="TPR-like_helical_dom_sf"/>
</dbReference>
<dbReference type="PROSITE" id="PS50005">
    <property type="entry name" value="TPR"/>
    <property type="match status" value="1"/>
</dbReference>
<dbReference type="InterPro" id="IPR023155">
    <property type="entry name" value="Cyt_c-552/4"/>
</dbReference>
<dbReference type="EMBL" id="WOAJ01000002">
    <property type="protein sequence ID" value="MUI57633.1"/>
    <property type="molecule type" value="Genomic_DNA"/>
</dbReference>
<dbReference type="SUPFAM" id="SSF48452">
    <property type="entry name" value="TPR-like"/>
    <property type="match status" value="1"/>
</dbReference>
<dbReference type="PANTHER" id="PTHR35038:SF8">
    <property type="entry name" value="C-TYPE POLYHEME CYTOCHROME OMCC"/>
    <property type="match status" value="1"/>
</dbReference>
<dbReference type="Gene3D" id="1.25.40.10">
    <property type="entry name" value="Tetratricopeptide repeat domain"/>
    <property type="match status" value="2"/>
</dbReference>
<dbReference type="Pfam" id="PF13432">
    <property type="entry name" value="TPR_16"/>
    <property type="match status" value="1"/>
</dbReference>
<evidence type="ECO:0000256" key="2">
    <source>
        <dbReference type="PROSITE-ProRule" id="PRU00339"/>
    </source>
</evidence>
<dbReference type="Gene3D" id="1.10.1130.10">
    <property type="entry name" value="Flavocytochrome C3, Chain A"/>
    <property type="match status" value="2"/>
</dbReference>
<dbReference type="SUPFAM" id="SSF48371">
    <property type="entry name" value="ARM repeat"/>
    <property type="match status" value="1"/>
</dbReference>
<keyword evidence="1 3" id="KW-0732">Signal</keyword>
<gene>
    <name evidence="6" type="ORF">GNQ20_07465</name>
</gene>
<evidence type="ECO:0008006" key="7">
    <source>
        <dbReference type="Google" id="ProtNLM"/>
    </source>
</evidence>
<feature type="domain" description="Doubled CXXCH motif" evidence="4">
    <location>
        <begin position="316"/>
        <end position="345"/>
    </location>
</feature>
<dbReference type="PANTHER" id="PTHR35038">
    <property type="entry name" value="DISSIMILATORY SULFITE REDUCTASE SIRA"/>
    <property type="match status" value="1"/>
</dbReference>
<keyword evidence="2" id="KW-0802">TPR repeat</keyword>
<evidence type="ECO:0000259" key="5">
    <source>
        <dbReference type="Pfam" id="PF13435"/>
    </source>
</evidence>
<dbReference type="InterPro" id="IPR051829">
    <property type="entry name" value="Multiheme_Cytochr_ET"/>
</dbReference>
<dbReference type="Gene3D" id="1.25.10.10">
    <property type="entry name" value="Leucine-rich Repeat Variant"/>
    <property type="match status" value="1"/>
</dbReference>
<sequence length="756" mass="82586">MRMPFVPVRRDVRPSLPRRRASYYCTGLLWSVALPWLPALAASAADGLVDEDACQACHPRQSEQWRGSHHQLAMQPASPESILGDFSGVRFRHAGETTRFYRKGDAFWVNTAGADGRNADFQVRYAFGVEPLQQYLLDTGDGQLQALGVAWDSRRKTWFHLYPDDAVDARHPLHWSKPQQNANFMCMECHNTGFTRRYDASAERFDSRWHATGVGCQSCHGPAAGHLAWTRQPERAQAHAGFAGSLAATANRFQVESCARCHSRRSPLGDGFDATARLLDDYLPSPLSPVLYELDGKIKDEVFEYGSFVQSRMYAKGVACSDCHDPHGARLKADGNGVCLQCHNPAGRAVRRDIDASGLAAADYTSPAHLRHRADGPAGQCVACHMPGKYYMVNDLRHDHSFSVPNPAQALALGISDACLGCHAQMPGETLVASFRDWYPRAVPRDGGYAQDLALVRSGRPGAAAALLRQLRRADLPAIRRASLLGEVPGYPGQSLLQQALAALDNDEPRVREAAIGAVAALLSPAQRVEPLAPALSDPLRAVRLAAAYALLPAVAELGGHGPSWRRAIDEYEQTQLVQRERAEANLNLANLYQADGRPGLVEASLRAALRRDADFAPAQVALGQWLENAGRDREAAALLRDGLRRQPRSGLLHYAQGLALIRRGEREDARQALAEALRVEPDNPRYAYVLAVAWHEAGQPGKAIESLRALLARRPAERTARLALVGYLRQAGDSAGADAALAELRAINPDDPLLR</sequence>
<feature type="domain" description="Cytochrome c-552/4" evidence="5">
    <location>
        <begin position="179"/>
        <end position="221"/>
    </location>
</feature>
<dbReference type="GO" id="GO:0016491">
    <property type="term" value="F:oxidoreductase activity"/>
    <property type="evidence" value="ECO:0007669"/>
    <property type="project" value="TreeGrafter"/>
</dbReference>
<protein>
    <recommendedName>
        <fullName evidence="7">Tetratricopeptide repeat protein</fullName>
    </recommendedName>
</protein>
<accession>A0A6A9K3A2</accession>
<dbReference type="InterPro" id="IPR016024">
    <property type="entry name" value="ARM-type_fold"/>
</dbReference>
<feature type="domain" description="Cytochrome c-552/4" evidence="5">
    <location>
        <begin position="53"/>
        <end position="77"/>
    </location>
</feature>
<dbReference type="AlphaFoldDB" id="A0A6A9K3A2"/>
<dbReference type="InterPro" id="IPR011989">
    <property type="entry name" value="ARM-like"/>
</dbReference>
<feature type="chain" id="PRO_5025388179" description="Tetratricopeptide repeat protein" evidence="3">
    <location>
        <begin position="45"/>
        <end position="756"/>
    </location>
</feature>
<evidence type="ECO:0000256" key="1">
    <source>
        <dbReference type="ARBA" id="ARBA00022729"/>
    </source>
</evidence>
<dbReference type="InterPro" id="IPR036280">
    <property type="entry name" value="Multihaem_cyt_sf"/>
</dbReference>
<proteinExistence type="predicted"/>
<evidence type="ECO:0000256" key="3">
    <source>
        <dbReference type="SAM" id="SignalP"/>
    </source>
</evidence>